<dbReference type="CDD" id="cd15904">
    <property type="entry name" value="TSPO_MBR"/>
    <property type="match status" value="1"/>
</dbReference>
<dbReference type="STRING" id="580166.AUP43_14245"/>
<comment type="similarity">
    <text evidence="2">Belongs to the TspO/BZRP family.</text>
</comment>
<dbReference type="GO" id="GO:0016020">
    <property type="term" value="C:membrane"/>
    <property type="evidence" value="ECO:0007669"/>
    <property type="project" value="UniProtKB-SubCell"/>
</dbReference>
<dbReference type="Gene3D" id="1.20.1260.100">
    <property type="entry name" value="TspO/MBR protein"/>
    <property type="match status" value="1"/>
</dbReference>
<dbReference type="InterPro" id="IPR038330">
    <property type="entry name" value="TspO/MBR-related_sf"/>
</dbReference>
<feature type="transmembrane region" description="Helical" evidence="6">
    <location>
        <begin position="115"/>
        <end position="135"/>
    </location>
</feature>
<comment type="caution">
    <text evidence="7">The sequence shown here is derived from an EMBL/GenBank/DDBJ whole genome shotgun (WGS) entry which is preliminary data.</text>
</comment>
<evidence type="ECO:0000313" key="8">
    <source>
        <dbReference type="Proteomes" id="UP000076400"/>
    </source>
</evidence>
<dbReference type="EMBL" id="LPXN01000162">
    <property type="protein sequence ID" value="KZD00890.1"/>
    <property type="molecule type" value="Genomic_DNA"/>
</dbReference>
<dbReference type="InterPro" id="IPR004307">
    <property type="entry name" value="TspO_MBR"/>
</dbReference>
<comment type="subcellular location">
    <subcellularLocation>
        <location evidence="1">Membrane</location>
        <topology evidence="1">Multi-pass membrane protein</topology>
    </subcellularLocation>
</comment>
<keyword evidence="3 6" id="KW-0812">Transmembrane</keyword>
<evidence type="ECO:0000256" key="3">
    <source>
        <dbReference type="ARBA" id="ARBA00022692"/>
    </source>
</evidence>
<gene>
    <name evidence="7" type="ORF">AUP43_14245</name>
</gene>
<evidence type="ECO:0000256" key="6">
    <source>
        <dbReference type="SAM" id="Phobius"/>
    </source>
</evidence>
<dbReference type="RefSeq" id="WP_067559936.1">
    <property type="nucleotide sequence ID" value="NZ_LPXN01000162.1"/>
</dbReference>
<name>A0A154VHW9_9PROT</name>
<accession>A0A154VHW9</accession>
<dbReference type="FunFam" id="1.20.1260.100:FF:000001">
    <property type="entry name" value="translocator protein 2"/>
    <property type="match status" value="1"/>
</dbReference>
<keyword evidence="4 6" id="KW-1133">Transmembrane helix</keyword>
<dbReference type="PANTHER" id="PTHR10057">
    <property type="entry name" value="PERIPHERAL-TYPE BENZODIAZEPINE RECEPTOR"/>
    <property type="match status" value="1"/>
</dbReference>
<keyword evidence="8" id="KW-1185">Reference proteome</keyword>
<proteinExistence type="inferred from homology"/>
<evidence type="ECO:0000256" key="1">
    <source>
        <dbReference type="ARBA" id="ARBA00004141"/>
    </source>
</evidence>
<feature type="transmembrane region" description="Helical" evidence="6">
    <location>
        <begin position="86"/>
        <end position="109"/>
    </location>
</feature>
<reference evidence="7 8" key="1">
    <citation type="submission" date="2015-12" db="EMBL/GenBank/DDBJ databases">
        <title>Genome sequence of Oceanibaculum pacificum MCCC 1A02656.</title>
        <authorList>
            <person name="Lu L."/>
            <person name="Lai Q."/>
            <person name="Shao Z."/>
            <person name="Qian P."/>
        </authorList>
    </citation>
    <scope>NUCLEOTIDE SEQUENCE [LARGE SCALE GENOMIC DNA]</scope>
    <source>
        <strain evidence="7 8">MCCC 1A02656</strain>
    </source>
</reference>
<evidence type="ECO:0000313" key="7">
    <source>
        <dbReference type="EMBL" id="KZD00890.1"/>
    </source>
</evidence>
<keyword evidence="5 6" id="KW-0472">Membrane</keyword>
<organism evidence="7 8">
    <name type="scientific">Oceanibaculum pacificum</name>
    <dbReference type="NCBI Taxonomy" id="580166"/>
    <lineage>
        <taxon>Bacteria</taxon>
        <taxon>Pseudomonadati</taxon>
        <taxon>Pseudomonadota</taxon>
        <taxon>Alphaproteobacteria</taxon>
        <taxon>Rhodospirillales</taxon>
        <taxon>Oceanibaculaceae</taxon>
        <taxon>Oceanibaculum</taxon>
    </lineage>
</organism>
<dbReference type="GO" id="GO:0033013">
    <property type="term" value="P:tetrapyrrole metabolic process"/>
    <property type="evidence" value="ECO:0007669"/>
    <property type="project" value="UniProtKB-ARBA"/>
</dbReference>
<feature type="transmembrane region" description="Helical" evidence="6">
    <location>
        <begin position="59"/>
        <end position="79"/>
    </location>
</feature>
<protein>
    <submittedName>
        <fullName evidence="7">TspO protein</fullName>
    </submittedName>
</protein>
<dbReference type="AlphaFoldDB" id="A0A154VHW9"/>
<evidence type="ECO:0000256" key="5">
    <source>
        <dbReference type="ARBA" id="ARBA00023136"/>
    </source>
</evidence>
<dbReference type="PIRSF" id="PIRSF005859">
    <property type="entry name" value="PBR"/>
    <property type="match status" value="1"/>
</dbReference>
<dbReference type="OrthoDB" id="9795496at2"/>
<sequence>MSMEDQADKQKRPRALLGLAGFLGLCLIVSALGGAITATSVGDWYQTLAKPSFNPPDWVFGPVWTVLYIMMAVAGWRIWRRHGFGGVPIAMSLFGAQLALNLAWSFLFFGLRSPSLALIDIFLLLIAILGTMGAFRPCDRIAFWLLVPYALWVTYATVLNAAIVYLN</sequence>
<evidence type="ECO:0000256" key="4">
    <source>
        <dbReference type="ARBA" id="ARBA00022989"/>
    </source>
</evidence>
<dbReference type="Pfam" id="PF03073">
    <property type="entry name" value="TspO_MBR"/>
    <property type="match status" value="1"/>
</dbReference>
<evidence type="ECO:0000256" key="2">
    <source>
        <dbReference type="ARBA" id="ARBA00007524"/>
    </source>
</evidence>
<feature type="transmembrane region" description="Helical" evidence="6">
    <location>
        <begin position="142"/>
        <end position="166"/>
    </location>
</feature>
<dbReference type="PANTHER" id="PTHR10057:SF0">
    <property type="entry name" value="TRANSLOCATOR PROTEIN"/>
    <property type="match status" value="1"/>
</dbReference>
<dbReference type="Proteomes" id="UP000076400">
    <property type="component" value="Unassembled WGS sequence"/>
</dbReference>